<feature type="region of interest" description="Disordered" evidence="1">
    <location>
        <begin position="134"/>
        <end position="174"/>
    </location>
</feature>
<evidence type="ECO:0000313" key="2">
    <source>
        <dbReference type="EMBL" id="CCE82118.1"/>
    </source>
</evidence>
<evidence type="ECO:0000256" key="1">
    <source>
        <dbReference type="SAM" id="MobiDB-lite"/>
    </source>
</evidence>
<name>G8YG19_PICSO</name>
<feature type="region of interest" description="Disordered" evidence="1">
    <location>
        <begin position="305"/>
        <end position="346"/>
    </location>
</feature>
<protein>
    <submittedName>
        <fullName evidence="2">Piso0_002815 protein</fullName>
    </submittedName>
</protein>
<gene>
    <name evidence="2" type="primary">Piso0_002815</name>
    <name evidence="2" type="ORF">GNLVRS01_PISO0I18422g</name>
</gene>
<sequence>MSKSVLTSVTSKTSSPPKALSQKGLKDSGLDKPKRKETPGIFSKLKRMGHRSSKPRNKPSENEMDVLIDEIYDSYVFKEDGTAIQNDKDLESETDNSFPYRFTPSAGHWPYMSVGEPDLEHEQVSKASLMRHKKPLFHRADNKSKEQPLSSFNKLNSRKEGQPPKKTEDHSASFGRFRASQIPFSNLINFNWWKVPSPSREEEELPEVQPTEKALPLSKHPEITNYPSIPISMACKEGNHENSADIPFEAMRELVEKPDTDHPSNNTSNVLLDRSNAGLRAGANFRLNKARSEIRQKYRKRLETGIIKTRKSANPEDQSIQYVSRHPKAETVSEAPKNQELLNTNK</sequence>
<dbReference type="InParanoid" id="G8YG19"/>
<dbReference type="AlphaFoldDB" id="G8YG19"/>
<organism evidence="2 3">
    <name type="scientific">Pichia sorbitophila (strain ATCC MYA-4447 / BCRC 22081 / CBS 7064 / NBRC 10061 / NRRL Y-12695)</name>
    <name type="common">Hybrid yeast</name>
    <dbReference type="NCBI Taxonomy" id="559304"/>
    <lineage>
        <taxon>Eukaryota</taxon>
        <taxon>Fungi</taxon>
        <taxon>Dikarya</taxon>
        <taxon>Ascomycota</taxon>
        <taxon>Saccharomycotina</taxon>
        <taxon>Pichiomycetes</taxon>
        <taxon>Debaryomycetaceae</taxon>
        <taxon>Millerozyma</taxon>
    </lineage>
</organism>
<dbReference type="EMBL" id="FO082051">
    <property type="protein sequence ID" value="CCE82118.1"/>
    <property type="molecule type" value="Genomic_DNA"/>
</dbReference>
<feature type="compositionally biased region" description="Low complexity" evidence="1">
    <location>
        <begin position="1"/>
        <end position="18"/>
    </location>
</feature>
<feature type="compositionally biased region" description="Basic residues" evidence="1">
    <location>
        <begin position="44"/>
        <end position="57"/>
    </location>
</feature>
<dbReference type="Proteomes" id="UP000005222">
    <property type="component" value="Chromosome I"/>
</dbReference>
<feature type="compositionally biased region" description="Basic and acidic residues" evidence="1">
    <location>
        <begin position="157"/>
        <end position="171"/>
    </location>
</feature>
<feature type="compositionally biased region" description="Basic and acidic residues" evidence="1">
    <location>
        <begin position="24"/>
        <end position="38"/>
    </location>
</feature>
<accession>G8YG19</accession>
<dbReference type="HOGENOM" id="CLU_821622_0_0_1"/>
<keyword evidence="3" id="KW-1185">Reference proteome</keyword>
<feature type="region of interest" description="Disordered" evidence="1">
    <location>
        <begin position="1"/>
        <end position="65"/>
    </location>
</feature>
<reference evidence="2 3" key="1">
    <citation type="journal article" date="2012" name="G3 (Bethesda)">
        <title>Pichia sorbitophila, an interspecies yeast hybrid reveals early steps of genome resolution following polyploidization.</title>
        <authorList>
            <person name="Leh Louis V."/>
            <person name="Despons L."/>
            <person name="Friedrich A."/>
            <person name="Martin T."/>
            <person name="Durrens P."/>
            <person name="Casaregola S."/>
            <person name="Neuveglise C."/>
            <person name="Fairhead C."/>
            <person name="Marck C."/>
            <person name="Cruz J.A."/>
            <person name="Straub M.L."/>
            <person name="Kugler V."/>
            <person name="Sacerdot C."/>
            <person name="Uzunov Z."/>
            <person name="Thierry A."/>
            <person name="Weiss S."/>
            <person name="Bleykasten C."/>
            <person name="De Montigny J."/>
            <person name="Jacques N."/>
            <person name="Jung P."/>
            <person name="Lemaire M."/>
            <person name="Mallet S."/>
            <person name="Morel G."/>
            <person name="Richard G.F."/>
            <person name="Sarkar A."/>
            <person name="Savel G."/>
            <person name="Schacherer J."/>
            <person name="Seret M.L."/>
            <person name="Talla E."/>
            <person name="Samson G."/>
            <person name="Jubin C."/>
            <person name="Poulain J."/>
            <person name="Vacherie B."/>
            <person name="Barbe V."/>
            <person name="Pelletier E."/>
            <person name="Sherman D.J."/>
            <person name="Westhof E."/>
            <person name="Weissenbach J."/>
            <person name="Baret P.V."/>
            <person name="Wincker P."/>
            <person name="Gaillardin C."/>
            <person name="Dujon B."/>
            <person name="Souciet J.L."/>
        </authorList>
    </citation>
    <scope>NUCLEOTIDE SEQUENCE [LARGE SCALE GENOMIC DNA]</scope>
    <source>
        <strain evidence="3">ATCC MYA-4447 / BCRC 22081 / CBS 7064 / NBRC 10061 / NRRL Y-12695</strain>
    </source>
</reference>
<evidence type="ECO:0000313" key="3">
    <source>
        <dbReference type="Proteomes" id="UP000005222"/>
    </source>
</evidence>
<proteinExistence type="predicted"/>